<dbReference type="InterPro" id="IPR036097">
    <property type="entry name" value="HisK_dim/P_sf"/>
</dbReference>
<accession>A0A915YJT7</accession>
<name>A0A915YJT7_9BACT</name>
<dbReference type="AlphaFoldDB" id="A0A915YJT7"/>
<dbReference type="EMBL" id="AP026867">
    <property type="protein sequence ID" value="BDS14272.1"/>
    <property type="molecule type" value="Genomic_DNA"/>
</dbReference>
<dbReference type="InterPro" id="IPR005467">
    <property type="entry name" value="His_kinase_dom"/>
</dbReference>
<keyword evidence="5 8" id="KW-0418">Kinase</keyword>
<evidence type="ECO:0000313" key="9">
    <source>
        <dbReference type="Proteomes" id="UP001060919"/>
    </source>
</evidence>
<dbReference type="InterPro" id="IPR004358">
    <property type="entry name" value="Sig_transdc_His_kin-like_C"/>
</dbReference>
<dbReference type="PRINTS" id="PR00344">
    <property type="entry name" value="BCTRLSENSOR"/>
</dbReference>
<feature type="transmembrane region" description="Helical" evidence="6">
    <location>
        <begin position="232"/>
        <end position="254"/>
    </location>
</feature>
<dbReference type="Pfam" id="PF00512">
    <property type="entry name" value="HisKA"/>
    <property type="match status" value="1"/>
</dbReference>
<reference evidence="8" key="1">
    <citation type="submission" date="2022-09" db="EMBL/GenBank/DDBJ databases">
        <title>Aureispira anguillicida sp. nov., isolated from Leptocephalus of Japanese eel Anguilla japonica.</title>
        <authorList>
            <person name="Yuasa K."/>
            <person name="Mekata T."/>
            <person name="Ikunari K."/>
        </authorList>
    </citation>
    <scope>NUCLEOTIDE SEQUENCE</scope>
    <source>
        <strain evidence="8">EL160426</strain>
    </source>
</reference>
<protein>
    <recommendedName>
        <fullName evidence="2">histidine kinase</fullName>
        <ecNumber evidence="2">2.7.13.3</ecNumber>
    </recommendedName>
</protein>
<evidence type="ECO:0000256" key="3">
    <source>
        <dbReference type="ARBA" id="ARBA00022553"/>
    </source>
</evidence>
<dbReference type="FunFam" id="3.30.565.10:FF:000006">
    <property type="entry name" value="Sensor histidine kinase WalK"/>
    <property type="match status" value="1"/>
</dbReference>
<dbReference type="CDD" id="cd00075">
    <property type="entry name" value="HATPase"/>
    <property type="match status" value="1"/>
</dbReference>
<dbReference type="EC" id="2.7.13.3" evidence="2"/>
<feature type="transmembrane region" description="Helical" evidence="6">
    <location>
        <begin position="12"/>
        <end position="29"/>
    </location>
</feature>
<dbReference type="PANTHER" id="PTHR43547:SF2">
    <property type="entry name" value="HYBRID SIGNAL TRANSDUCTION HISTIDINE KINASE C"/>
    <property type="match status" value="1"/>
</dbReference>
<organism evidence="8 9">
    <name type="scientific">Aureispira anguillae</name>
    <dbReference type="NCBI Taxonomy" id="2864201"/>
    <lineage>
        <taxon>Bacteria</taxon>
        <taxon>Pseudomonadati</taxon>
        <taxon>Bacteroidota</taxon>
        <taxon>Saprospiria</taxon>
        <taxon>Saprospirales</taxon>
        <taxon>Saprospiraceae</taxon>
        <taxon>Aureispira</taxon>
    </lineage>
</organism>
<dbReference type="KEGG" id="aup:AsAng_0050510"/>
<dbReference type="Pfam" id="PF02518">
    <property type="entry name" value="HATPase_c"/>
    <property type="match status" value="1"/>
</dbReference>
<evidence type="ECO:0000256" key="5">
    <source>
        <dbReference type="ARBA" id="ARBA00022777"/>
    </source>
</evidence>
<dbReference type="CDD" id="cd00082">
    <property type="entry name" value="HisKA"/>
    <property type="match status" value="1"/>
</dbReference>
<sequence>MNFEQRYRNSKILFGISLLFLVVFLAVWLQNIYQDKIDELQTEVSYLWLKSIKEVENKEFSKRVITSVTNSIDWSNIKQQDTSVHTLIKKIIIDTAKTNLVTDSFLFVNQKEEISVEFSIDSIPFPFLTQQKGNINLQIPPLEGSVNTIMENIEQGLTFILKELNLDEQLLAVKLDSQLLATNIPIQYNILYLKDSIDLEDSHRDRFFIETATGAKYSLKMQHYPSYICQEMWFEFLMGLLLLAIITIAFYYILNNLKEQNRLVSIKNDLISNITHELRTPIFTVSAALEALESFNGLEDPTRTKEYISISKNELNRLSILVEKVLKSSLFEQDTLQIDPEIFLLSRLIATIANSLQLQLEKQNASLDITAIPPTLQVYADKIHLTNVIYNLIDNALKYSADRPPIIHIKSNTTEQTTQIIVSDNGKGIPEEYLDQIFNKFFRVPEGNLHQIKGYGLGLNYVQNIIQQHHGTITVSSTEGQGTAFIISLPKASNS</sequence>
<dbReference type="InterPro" id="IPR036890">
    <property type="entry name" value="HATPase_C_sf"/>
</dbReference>
<evidence type="ECO:0000256" key="2">
    <source>
        <dbReference type="ARBA" id="ARBA00012438"/>
    </source>
</evidence>
<dbReference type="GO" id="GO:0000155">
    <property type="term" value="F:phosphorelay sensor kinase activity"/>
    <property type="evidence" value="ECO:0007669"/>
    <property type="project" value="InterPro"/>
</dbReference>
<gene>
    <name evidence="8" type="ORF">AsAng_0050510</name>
</gene>
<dbReference type="SUPFAM" id="SSF55874">
    <property type="entry name" value="ATPase domain of HSP90 chaperone/DNA topoisomerase II/histidine kinase"/>
    <property type="match status" value="1"/>
</dbReference>
<keyword evidence="6" id="KW-0472">Membrane</keyword>
<comment type="catalytic activity">
    <reaction evidence="1">
        <text>ATP + protein L-histidine = ADP + protein N-phospho-L-histidine.</text>
        <dbReference type="EC" id="2.7.13.3"/>
    </reaction>
</comment>
<evidence type="ECO:0000256" key="6">
    <source>
        <dbReference type="SAM" id="Phobius"/>
    </source>
</evidence>
<evidence type="ECO:0000256" key="4">
    <source>
        <dbReference type="ARBA" id="ARBA00022679"/>
    </source>
</evidence>
<proteinExistence type="predicted"/>
<dbReference type="InterPro" id="IPR003661">
    <property type="entry name" value="HisK_dim/P_dom"/>
</dbReference>
<feature type="domain" description="Histidine kinase" evidence="7">
    <location>
        <begin position="273"/>
        <end position="493"/>
    </location>
</feature>
<keyword evidence="9" id="KW-1185">Reference proteome</keyword>
<dbReference type="Gene3D" id="1.10.287.130">
    <property type="match status" value="1"/>
</dbReference>
<keyword evidence="6" id="KW-0812">Transmembrane</keyword>
<dbReference type="SMART" id="SM00388">
    <property type="entry name" value="HisKA"/>
    <property type="match status" value="1"/>
</dbReference>
<dbReference type="InterPro" id="IPR003594">
    <property type="entry name" value="HATPase_dom"/>
</dbReference>
<evidence type="ECO:0000313" key="8">
    <source>
        <dbReference type="EMBL" id="BDS14272.1"/>
    </source>
</evidence>
<dbReference type="PANTHER" id="PTHR43547">
    <property type="entry name" value="TWO-COMPONENT HISTIDINE KINASE"/>
    <property type="match status" value="1"/>
</dbReference>
<dbReference type="SMART" id="SM00387">
    <property type="entry name" value="HATPase_c"/>
    <property type="match status" value="1"/>
</dbReference>
<dbReference type="RefSeq" id="WP_264789494.1">
    <property type="nucleotide sequence ID" value="NZ_AP026867.1"/>
</dbReference>
<evidence type="ECO:0000259" key="7">
    <source>
        <dbReference type="PROSITE" id="PS50109"/>
    </source>
</evidence>
<keyword evidence="3" id="KW-0597">Phosphoprotein</keyword>
<dbReference type="Gene3D" id="3.30.565.10">
    <property type="entry name" value="Histidine kinase-like ATPase, C-terminal domain"/>
    <property type="match status" value="1"/>
</dbReference>
<keyword evidence="4" id="KW-0808">Transferase</keyword>
<dbReference type="SUPFAM" id="SSF47384">
    <property type="entry name" value="Homodimeric domain of signal transducing histidine kinase"/>
    <property type="match status" value="1"/>
</dbReference>
<evidence type="ECO:0000256" key="1">
    <source>
        <dbReference type="ARBA" id="ARBA00000085"/>
    </source>
</evidence>
<keyword evidence="6" id="KW-1133">Transmembrane helix</keyword>
<dbReference type="PROSITE" id="PS50109">
    <property type="entry name" value="HIS_KIN"/>
    <property type="match status" value="1"/>
</dbReference>
<dbReference type="Proteomes" id="UP001060919">
    <property type="component" value="Chromosome"/>
</dbReference>